<keyword evidence="1" id="KW-0812">Transmembrane</keyword>
<evidence type="ECO:0000313" key="2">
    <source>
        <dbReference type="EMBL" id="JAE32430.1"/>
    </source>
</evidence>
<accession>A0A0A9H5D7</accession>
<evidence type="ECO:0000256" key="1">
    <source>
        <dbReference type="SAM" id="Phobius"/>
    </source>
</evidence>
<reference evidence="2" key="1">
    <citation type="submission" date="2014-09" db="EMBL/GenBank/DDBJ databases">
        <authorList>
            <person name="Magalhaes I.L.F."/>
            <person name="Oliveira U."/>
            <person name="Santos F.R."/>
            <person name="Vidigal T.H.D.A."/>
            <person name="Brescovit A.D."/>
            <person name="Santos A.J."/>
        </authorList>
    </citation>
    <scope>NUCLEOTIDE SEQUENCE</scope>
    <source>
        <tissue evidence="2">Shoot tissue taken approximately 20 cm above the soil surface</tissue>
    </source>
</reference>
<name>A0A0A9H5D7_ARUDO</name>
<organism evidence="2">
    <name type="scientific">Arundo donax</name>
    <name type="common">Giant reed</name>
    <name type="synonym">Donax arundinaceus</name>
    <dbReference type="NCBI Taxonomy" id="35708"/>
    <lineage>
        <taxon>Eukaryota</taxon>
        <taxon>Viridiplantae</taxon>
        <taxon>Streptophyta</taxon>
        <taxon>Embryophyta</taxon>
        <taxon>Tracheophyta</taxon>
        <taxon>Spermatophyta</taxon>
        <taxon>Magnoliopsida</taxon>
        <taxon>Liliopsida</taxon>
        <taxon>Poales</taxon>
        <taxon>Poaceae</taxon>
        <taxon>PACMAD clade</taxon>
        <taxon>Arundinoideae</taxon>
        <taxon>Arundineae</taxon>
        <taxon>Arundo</taxon>
    </lineage>
</organism>
<protein>
    <submittedName>
        <fullName evidence="2">Uncharacterized protein</fullName>
    </submittedName>
</protein>
<dbReference type="EMBL" id="GBRH01165466">
    <property type="protein sequence ID" value="JAE32430.1"/>
    <property type="molecule type" value="Transcribed_RNA"/>
</dbReference>
<sequence length="57" mass="7125">MTSFYLEHEVLKSIRKENRLRWLPNRITSFLISYFPPFFYFFSLFTRLWRDTLSLLS</sequence>
<keyword evidence="1" id="KW-1133">Transmembrane helix</keyword>
<dbReference type="AlphaFoldDB" id="A0A0A9H5D7"/>
<feature type="transmembrane region" description="Helical" evidence="1">
    <location>
        <begin position="27"/>
        <end position="49"/>
    </location>
</feature>
<proteinExistence type="predicted"/>
<reference evidence="2" key="2">
    <citation type="journal article" date="2015" name="Data Brief">
        <title>Shoot transcriptome of the giant reed, Arundo donax.</title>
        <authorList>
            <person name="Barrero R.A."/>
            <person name="Guerrero F.D."/>
            <person name="Moolhuijzen P."/>
            <person name="Goolsby J.A."/>
            <person name="Tidwell J."/>
            <person name="Bellgard S.E."/>
            <person name="Bellgard M.I."/>
        </authorList>
    </citation>
    <scope>NUCLEOTIDE SEQUENCE</scope>
    <source>
        <tissue evidence="2">Shoot tissue taken approximately 20 cm above the soil surface</tissue>
    </source>
</reference>
<keyword evidence="1" id="KW-0472">Membrane</keyword>